<sequence>MVTEIDQAPCRPSFLQHHMIYFVHVSLTKKPRWLCNISEAPN</sequence>
<evidence type="ECO:0000313" key="1">
    <source>
        <dbReference type="EMBL" id="JAD53862.1"/>
    </source>
</evidence>
<reference evidence="1" key="1">
    <citation type="submission" date="2014-09" db="EMBL/GenBank/DDBJ databases">
        <authorList>
            <person name="Magalhaes I.L.F."/>
            <person name="Oliveira U."/>
            <person name="Santos F.R."/>
            <person name="Vidigal T.H.D.A."/>
            <person name="Brescovit A.D."/>
            <person name="Santos A.J."/>
        </authorList>
    </citation>
    <scope>NUCLEOTIDE SEQUENCE</scope>
    <source>
        <tissue evidence="1">Shoot tissue taken approximately 20 cm above the soil surface</tissue>
    </source>
</reference>
<reference evidence="1" key="2">
    <citation type="journal article" date="2015" name="Data Brief">
        <title>Shoot transcriptome of the giant reed, Arundo donax.</title>
        <authorList>
            <person name="Barrero R.A."/>
            <person name="Guerrero F.D."/>
            <person name="Moolhuijzen P."/>
            <person name="Goolsby J.A."/>
            <person name="Tidwell J."/>
            <person name="Bellgard S.E."/>
            <person name="Bellgard M.I."/>
        </authorList>
    </citation>
    <scope>NUCLEOTIDE SEQUENCE</scope>
    <source>
        <tissue evidence="1">Shoot tissue taken approximately 20 cm above the soil surface</tissue>
    </source>
</reference>
<proteinExistence type="predicted"/>
<protein>
    <submittedName>
        <fullName evidence="1">Uncharacterized protein</fullName>
    </submittedName>
</protein>
<organism evidence="1">
    <name type="scientific">Arundo donax</name>
    <name type="common">Giant reed</name>
    <name type="synonym">Donax arundinaceus</name>
    <dbReference type="NCBI Taxonomy" id="35708"/>
    <lineage>
        <taxon>Eukaryota</taxon>
        <taxon>Viridiplantae</taxon>
        <taxon>Streptophyta</taxon>
        <taxon>Embryophyta</taxon>
        <taxon>Tracheophyta</taxon>
        <taxon>Spermatophyta</taxon>
        <taxon>Magnoliopsida</taxon>
        <taxon>Liliopsida</taxon>
        <taxon>Poales</taxon>
        <taxon>Poaceae</taxon>
        <taxon>PACMAD clade</taxon>
        <taxon>Arundinoideae</taxon>
        <taxon>Arundineae</taxon>
        <taxon>Arundo</taxon>
    </lineage>
</organism>
<dbReference type="AlphaFoldDB" id="A0A0A9B3F0"/>
<name>A0A0A9B3F0_ARUDO</name>
<accession>A0A0A9B3F0</accession>
<dbReference type="EMBL" id="GBRH01244033">
    <property type="protein sequence ID" value="JAD53862.1"/>
    <property type="molecule type" value="Transcribed_RNA"/>
</dbReference>